<reference evidence="2" key="1">
    <citation type="journal article" date="2019" name="Int. J. Syst. Evol. Microbiol.">
        <title>The Global Catalogue of Microorganisms (GCM) 10K type strain sequencing project: providing services to taxonomists for standard genome sequencing and annotation.</title>
        <authorList>
            <consortium name="The Broad Institute Genomics Platform"/>
            <consortium name="The Broad Institute Genome Sequencing Center for Infectious Disease"/>
            <person name="Wu L."/>
            <person name="Ma J."/>
        </authorList>
    </citation>
    <scope>NUCLEOTIDE SEQUENCE [LARGE SCALE GENOMIC DNA]</scope>
    <source>
        <strain evidence="2">JCM 17224</strain>
    </source>
</reference>
<comment type="caution">
    <text evidence="1">The sequence shown here is derived from an EMBL/GenBank/DDBJ whole genome shotgun (WGS) entry which is preliminary data.</text>
</comment>
<evidence type="ECO:0000313" key="2">
    <source>
        <dbReference type="Proteomes" id="UP001500567"/>
    </source>
</evidence>
<proteinExistence type="predicted"/>
<keyword evidence="2" id="KW-1185">Reference proteome</keyword>
<sequence>MLYQRPANPDGYLVLQCGGTELTASGTVNGMPKTVTAEVLQLTAATLQIRTTTTTTQSGLVITATATTTYAAF</sequence>
<name>A0ABP7SBT2_9BACT</name>
<accession>A0ABP7SBT2</accession>
<organism evidence="1 2">
    <name type="scientific">Hymenobacter fastidiosus</name>
    <dbReference type="NCBI Taxonomy" id="486264"/>
    <lineage>
        <taxon>Bacteria</taxon>
        <taxon>Pseudomonadati</taxon>
        <taxon>Bacteroidota</taxon>
        <taxon>Cytophagia</taxon>
        <taxon>Cytophagales</taxon>
        <taxon>Hymenobacteraceae</taxon>
        <taxon>Hymenobacter</taxon>
    </lineage>
</organism>
<gene>
    <name evidence="1" type="ORF">GCM10022408_22020</name>
</gene>
<evidence type="ECO:0000313" key="1">
    <source>
        <dbReference type="EMBL" id="GAA4009510.1"/>
    </source>
</evidence>
<dbReference type="EMBL" id="BAABDJ010000022">
    <property type="protein sequence ID" value="GAA4009510.1"/>
    <property type="molecule type" value="Genomic_DNA"/>
</dbReference>
<dbReference type="Proteomes" id="UP001500567">
    <property type="component" value="Unassembled WGS sequence"/>
</dbReference>
<protein>
    <submittedName>
        <fullName evidence="1">Uncharacterized protein</fullName>
    </submittedName>
</protein>